<evidence type="ECO:0000313" key="9">
    <source>
        <dbReference type="Proteomes" id="UP000827284"/>
    </source>
</evidence>
<sequence length="231" mass="25902">MAASIASMSSRLGRQLTFGWRHAGASSRRSQIRRSASHYSQHSGFATTFLCRSDSGVQTPSEPQDFNCEAINFPGGKRDPSDKTILETALREMQEEISISPEQVEVLGEYSAMPSKGCTMKVHPFVGFIKEPIEDISLVKHNESEVQKVFTVPIKDLVSPEKRSMVQFRNSKFLYPVWKVEEENITIWGLTAFILDGILRCIAKEGPTQFQEIPEGSKVDQYRPAKPSAFV</sequence>
<evidence type="ECO:0000256" key="2">
    <source>
        <dbReference type="ARBA" id="ARBA00001946"/>
    </source>
</evidence>
<dbReference type="GO" id="GO:0046872">
    <property type="term" value="F:metal ion binding"/>
    <property type="evidence" value="ECO:0007669"/>
    <property type="project" value="UniProtKB-KW"/>
</dbReference>
<evidence type="ECO:0000259" key="7">
    <source>
        <dbReference type="PROSITE" id="PS51462"/>
    </source>
</evidence>
<dbReference type="InterPro" id="IPR000086">
    <property type="entry name" value="NUDIX_hydrolase_dom"/>
</dbReference>
<dbReference type="AlphaFoldDB" id="A0A9P3LRW1"/>
<evidence type="ECO:0000313" key="8">
    <source>
        <dbReference type="EMBL" id="GJJ68122.1"/>
    </source>
</evidence>
<reference evidence="8" key="1">
    <citation type="submission" date="2021-11" db="EMBL/GenBank/DDBJ databases">
        <authorList>
            <person name="Herlambang A."/>
            <person name="Guo Y."/>
            <person name="Takashima Y."/>
            <person name="Nishizawa T."/>
        </authorList>
    </citation>
    <scope>NUCLEOTIDE SEQUENCE</scope>
    <source>
        <strain evidence="8">E1425</strain>
    </source>
</reference>
<comment type="cofactor">
    <cofactor evidence="1">
        <name>Mn(2+)</name>
        <dbReference type="ChEBI" id="CHEBI:29035"/>
    </cofactor>
</comment>
<feature type="domain" description="Nudix hydrolase" evidence="7">
    <location>
        <begin position="31"/>
        <end position="181"/>
    </location>
</feature>
<name>A0A9P3LRW1_9FUNG</name>
<dbReference type="PANTHER" id="PTHR12992">
    <property type="entry name" value="NUDIX HYDROLASE"/>
    <property type="match status" value="1"/>
</dbReference>
<dbReference type="EMBL" id="BQFW01000001">
    <property type="protein sequence ID" value="GJJ68122.1"/>
    <property type="molecule type" value="Genomic_DNA"/>
</dbReference>
<keyword evidence="6" id="KW-0464">Manganese</keyword>
<organism evidence="8 9">
    <name type="scientific">Entomortierella parvispora</name>
    <dbReference type="NCBI Taxonomy" id="205924"/>
    <lineage>
        <taxon>Eukaryota</taxon>
        <taxon>Fungi</taxon>
        <taxon>Fungi incertae sedis</taxon>
        <taxon>Mucoromycota</taxon>
        <taxon>Mortierellomycotina</taxon>
        <taxon>Mortierellomycetes</taxon>
        <taxon>Mortierellales</taxon>
        <taxon>Mortierellaceae</taxon>
        <taxon>Entomortierella</taxon>
    </lineage>
</organism>
<accession>A0A9P3LRW1</accession>
<evidence type="ECO:0000256" key="4">
    <source>
        <dbReference type="ARBA" id="ARBA00022801"/>
    </source>
</evidence>
<keyword evidence="3" id="KW-0479">Metal-binding</keyword>
<dbReference type="Proteomes" id="UP000827284">
    <property type="component" value="Unassembled WGS sequence"/>
</dbReference>
<dbReference type="InterPro" id="IPR045121">
    <property type="entry name" value="CoAse"/>
</dbReference>
<keyword evidence="9" id="KW-1185">Reference proteome</keyword>
<dbReference type="PROSITE" id="PS51462">
    <property type="entry name" value="NUDIX"/>
    <property type="match status" value="1"/>
</dbReference>
<dbReference type="Gene3D" id="3.90.79.10">
    <property type="entry name" value="Nucleoside Triphosphate Pyrophosphohydrolase"/>
    <property type="match status" value="1"/>
</dbReference>
<proteinExistence type="predicted"/>
<comment type="caution">
    <text evidence="8">The sequence shown here is derived from an EMBL/GenBank/DDBJ whole genome shotgun (WGS) entry which is preliminary data.</text>
</comment>
<protein>
    <recommendedName>
        <fullName evidence="7">Nudix hydrolase domain-containing protein</fullName>
    </recommendedName>
</protein>
<dbReference type="InterPro" id="IPR015797">
    <property type="entry name" value="NUDIX_hydrolase-like_dom_sf"/>
</dbReference>
<dbReference type="CDD" id="cd03426">
    <property type="entry name" value="NUDIX_CoAse_Nudt7"/>
    <property type="match status" value="1"/>
</dbReference>
<reference evidence="8" key="2">
    <citation type="journal article" date="2022" name="Microbiol. Resour. Announc.">
        <title>Whole-Genome Sequence of Entomortierella parvispora E1425, a Mucoromycotan Fungus Associated with Burkholderiaceae-Related Endosymbiotic Bacteria.</title>
        <authorList>
            <person name="Herlambang A."/>
            <person name="Guo Y."/>
            <person name="Takashima Y."/>
            <person name="Narisawa K."/>
            <person name="Ohta H."/>
            <person name="Nishizawa T."/>
        </authorList>
    </citation>
    <scope>NUCLEOTIDE SEQUENCE</scope>
    <source>
        <strain evidence="8">E1425</strain>
    </source>
</reference>
<gene>
    <name evidence="8" type="ORF">EMPS_00468</name>
</gene>
<keyword evidence="4" id="KW-0378">Hydrolase</keyword>
<evidence type="ECO:0000256" key="3">
    <source>
        <dbReference type="ARBA" id="ARBA00022723"/>
    </source>
</evidence>
<evidence type="ECO:0000256" key="6">
    <source>
        <dbReference type="ARBA" id="ARBA00023211"/>
    </source>
</evidence>
<dbReference type="Pfam" id="PF00293">
    <property type="entry name" value="NUDIX"/>
    <property type="match status" value="1"/>
</dbReference>
<dbReference type="GO" id="GO:0010945">
    <property type="term" value="F:coenzyme A diphosphatase activity"/>
    <property type="evidence" value="ECO:0007669"/>
    <property type="project" value="InterPro"/>
</dbReference>
<comment type="cofactor">
    <cofactor evidence="2">
        <name>Mg(2+)</name>
        <dbReference type="ChEBI" id="CHEBI:18420"/>
    </cofactor>
</comment>
<dbReference type="OrthoDB" id="206213at2759"/>
<keyword evidence="5" id="KW-0460">Magnesium</keyword>
<dbReference type="PANTHER" id="PTHR12992:SF11">
    <property type="entry name" value="MITOCHONDRIAL COENZYME A DIPHOSPHATASE NUDT8"/>
    <property type="match status" value="1"/>
</dbReference>
<evidence type="ECO:0000256" key="1">
    <source>
        <dbReference type="ARBA" id="ARBA00001936"/>
    </source>
</evidence>
<dbReference type="SUPFAM" id="SSF55811">
    <property type="entry name" value="Nudix"/>
    <property type="match status" value="1"/>
</dbReference>
<evidence type="ECO:0000256" key="5">
    <source>
        <dbReference type="ARBA" id="ARBA00022842"/>
    </source>
</evidence>